<evidence type="ECO:0000313" key="3">
    <source>
        <dbReference type="Proteomes" id="UP000225706"/>
    </source>
</evidence>
<dbReference type="Proteomes" id="UP000225706">
    <property type="component" value="Unassembled WGS sequence"/>
</dbReference>
<dbReference type="Pfam" id="PF03184">
    <property type="entry name" value="DDE_1"/>
    <property type="match status" value="1"/>
</dbReference>
<dbReference type="STRING" id="50429.A0A2B4R987"/>
<dbReference type="GO" id="GO:0003676">
    <property type="term" value="F:nucleic acid binding"/>
    <property type="evidence" value="ECO:0007669"/>
    <property type="project" value="InterPro"/>
</dbReference>
<dbReference type="AlphaFoldDB" id="A0A2B4R987"/>
<sequence>MFTIPQLFLLHKLERVKSTDDEFKAKCVVASPINGWMNEELTVSWVKGVLAQFSFTRRMLVWNSFRCHVLDSVKQELDRTKIDPVIVPGGYSEYVQAPDVSWNKPFKAKVTEKYDEWMANGQHAFTAAGNMRAPPRREIVQWILEAWDDLDKEIIVNYFKSCALTLAVDGSEDELIHCLKPSQPCYSSLAQLKAVQQKLQQTMENDPFQDMTLSDVEDAAPMTTLLEDSDTEIQAD</sequence>
<evidence type="ECO:0000313" key="2">
    <source>
        <dbReference type="EMBL" id="PFX13070.1"/>
    </source>
</evidence>
<dbReference type="InterPro" id="IPR004875">
    <property type="entry name" value="DDE_SF_endonuclease_dom"/>
</dbReference>
<reference evidence="3" key="1">
    <citation type="journal article" date="2017" name="bioRxiv">
        <title>Comparative analysis of the genomes of Stylophora pistillata and Acropora digitifera provides evidence for extensive differences between species of corals.</title>
        <authorList>
            <person name="Voolstra C.R."/>
            <person name="Li Y."/>
            <person name="Liew Y.J."/>
            <person name="Baumgarten S."/>
            <person name="Zoccola D."/>
            <person name="Flot J.-F."/>
            <person name="Tambutte S."/>
            <person name="Allemand D."/>
            <person name="Aranda M."/>
        </authorList>
    </citation>
    <scope>NUCLEOTIDE SEQUENCE [LARGE SCALE GENOMIC DNA]</scope>
</reference>
<comment type="caution">
    <text evidence="2">The sequence shown here is derived from an EMBL/GenBank/DDBJ whole genome shotgun (WGS) entry which is preliminary data.</text>
</comment>
<organism evidence="2 3">
    <name type="scientific">Stylophora pistillata</name>
    <name type="common">Smooth cauliflower coral</name>
    <dbReference type="NCBI Taxonomy" id="50429"/>
    <lineage>
        <taxon>Eukaryota</taxon>
        <taxon>Metazoa</taxon>
        <taxon>Cnidaria</taxon>
        <taxon>Anthozoa</taxon>
        <taxon>Hexacorallia</taxon>
        <taxon>Scleractinia</taxon>
        <taxon>Astrocoeniina</taxon>
        <taxon>Pocilloporidae</taxon>
        <taxon>Stylophora</taxon>
    </lineage>
</organism>
<evidence type="ECO:0000259" key="1">
    <source>
        <dbReference type="Pfam" id="PF03184"/>
    </source>
</evidence>
<gene>
    <name evidence="2" type="primary">Pogk</name>
    <name evidence="2" type="ORF">AWC38_SpisGene22881</name>
</gene>
<keyword evidence="3" id="KW-1185">Reference proteome</keyword>
<proteinExistence type="predicted"/>
<name>A0A2B4R987_STYPI</name>
<protein>
    <submittedName>
        <fullName evidence="2">Pogo transposable element with KRAB domain</fullName>
    </submittedName>
</protein>
<dbReference type="EMBL" id="LSMT01001080">
    <property type="protein sequence ID" value="PFX13070.1"/>
    <property type="molecule type" value="Genomic_DNA"/>
</dbReference>
<feature type="domain" description="DDE-1" evidence="1">
    <location>
        <begin position="30"/>
        <end position="159"/>
    </location>
</feature>
<accession>A0A2B4R987</accession>